<dbReference type="RefSeq" id="WP_072718509.1">
    <property type="nucleotide sequence ID" value="NZ_LN889782.1"/>
</dbReference>
<evidence type="ECO:0000259" key="1">
    <source>
        <dbReference type="Pfam" id="PF03551"/>
    </source>
</evidence>
<organism evidence="3 4">
    <name type="scientific">Planktothrix tepida PCC 9214</name>
    <dbReference type="NCBI Taxonomy" id="671072"/>
    <lineage>
        <taxon>Bacteria</taxon>
        <taxon>Bacillati</taxon>
        <taxon>Cyanobacteriota</taxon>
        <taxon>Cyanophyceae</taxon>
        <taxon>Oscillatoriophycideae</taxon>
        <taxon>Oscillatoriales</taxon>
        <taxon>Microcoleaceae</taxon>
        <taxon>Planktothrix</taxon>
    </lineage>
</organism>
<keyword evidence="4" id="KW-1185">Reference proteome</keyword>
<evidence type="ECO:0000313" key="4">
    <source>
        <dbReference type="Proteomes" id="UP000184315"/>
    </source>
</evidence>
<reference evidence="4" key="1">
    <citation type="submission" date="2015-10" db="EMBL/GenBank/DDBJ databases">
        <authorList>
            <person name="Regsiter A."/>
            <person name="william w."/>
        </authorList>
    </citation>
    <scope>NUCLEOTIDE SEQUENCE [LARGE SCALE GENOMIC DNA]</scope>
</reference>
<protein>
    <submittedName>
        <fullName evidence="3">PadR family transcriptional regulator</fullName>
    </submittedName>
</protein>
<dbReference type="SUPFAM" id="SSF46785">
    <property type="entry name" value="Winged helix' DNA-binding domain"/>
    <property type="match status" value="1"/>
</dbReference>
<dbReference type="Pfam" id="PF10400">
    <property type="entry name" value="Vir_act_alpha_C"/>
    <property type="match status" value="1"/>
</dbReference>
<dbReference type="Pfam" id="PF03551">
    <property type="entry name" value="PadR"/>
    <property type="match status" value="1"/>
</dbReference>
<dbReference type="InterPro" id="IPR036390">
    <property type="entry name" value="WH_DNA-bd_sf"/>
</dbReference>
<dbReference type="PANTHER" id="PTHR33169">
    <property type="entry name" value="PADR-FAMILY TRANSCRIPTIONAL REGULATOR"/>
    <property type="match status" value="1"/>
</dbReference>
<dbReference type="InterPro" id="IPR005149">
    <property type="entry name" value="Tscrpt_reg_PadR_N"/>
</dbReference>
<dbReference type="OrthoDB" id="2374094at2"/>
<dbReference type="InterPro" id="IPR052509">
    <property type="entry name" value="Metal_resp_DNA-bind_regulator"/>
</dbReference>
<evidence type="ECO:0000259" key="2">
    <source>
        <dbReference type="Pfam" id="PF10400"/>
    </source>
</evidence>
<accession>A0A1J1LHM4</accession>
<feature type="domain" description="Transcription regulator PadR N-terminal" evidence="1">
    <location>
        <begin position="7"/>
        <end position="78"/>
    </location>
</feature>
<dbReference type="AlphaFoldDB" id="A0A1J1LHM4"/>
<evidence type="ECO:0000313" key="3">
    <source>
        <dbReference type="EMBL" id="CUR31710.1"/>
    </source>
</evidence>
<name>A0A1J1LHM4_9CYAN</name>
<dbReference type="Gene3D" id="1.10.10.10">
    <property type="entry name" value="Winged helix-like DNA-binding domain superfamily/Winged helix DNA-binding domain"/>
    <property type="match status" value="1"/>
</dbReference>
<gene>
    <name evidence="3" type="ORF">PL9214291301</name>
</gene>
<proteinExistence type="predicted"/>
<dbReference type="EMBL" id="CZDF01000132">
    <property type="protein sequence ID" value="CUR31710.1"/>
    <property type="molecule type" value="Genomic_DNA"/>
</dbReference>
<dbReference type="Proteomes" id="UP000184315">
    <property type="component" value="Unassembled WGS sequence"/>
</dbReference>
<dbReference type="PANTHER" id="PTHR33169:SF26">
    <property type="entry name" value="CONSERVED PROTEIN"/>
    <property type="match status" value="1"/>
</dbReference>
<dbReference type="InterPro" id="IPR036388">
    <property type="entry name" value="WH-like_DNA-bd_sf"/>
</dbReference>
<feature type="domain" description="Transcription regulator PadR C-terminal" evidence="2">
    <location>
        <begin position="95"/>
        <end position="168"/>
    </location>
</feature>
<sequence length="189" mass="22229">MLELSALGLLQREPLHGYRLKQRLELFLSSCMSVNYGAIYPLLKRLEERDHIQVLLEESGDAGASRRIYAITPSGCTRWREKMLEQPQESWVKSRARFLVKYFFFGDLESSERVRLIENRLRVCHQRKAYLETQEMGNLVTDSFQSATWERAKFMLVSEMEWLHECLEKENLPHSSSISRKMLGELNIL</sequence>
<dbReference type="STRING" id="671072.PL9214291301"/>
<dbReference type="InterPro" id="IPR018309">
    <property type="entry name" value="Tscrpt_reg_PadR_C"/>
</dbReference>